<accession>A0A078MVC3</accession>
<dbReference type="InterPro" id="IPR011009">
    <property type="entry name" value="Kinase-like_dom_sf"/>
</dbReference>
<dbReference type="PATRIC" id="fig|1461584.3.peg.2743"/>
<organism evidence="2">
    <name type="scientific">Arthrobacter saudimassiliensis</name>
    <dbReference type="NCBI Taxonomy" id="1461584"/>
    <lineage>
        <taxon>Bacteria</taxon>
        <taxon>Bacillati</taxon>
        <taxon>Actinomycetota</taxon>
        <taxon>Actinomycetes</taxon>
        <taxon>Micrococcales</taxon>
        <taxon>Micrococcaceae</taxon>
        <taxon>Arthrobacter</taxon>
    </lineage>
</organism>
<dbReference type="SUPFAM" id="SSF56112">
    <property type="entry name" value="Protein kinase-like (PK-like)"/>
    <property type="match status" value="1"/>
</dbReference>
<evidence type="ECO:0000313" key="2">
    <source>
        <dbReference type="EMBL" id="CEA09402.1"/>
    </source>
</evidence>
<name>A0A078MVC3_9MICC</name>
<dbReference type="InterPro" id="IPR008266">
    <property type="entry name" value="Tyr_kinase_AS"/>
</dbReference>
<keyword evidence="2" id="KW-0808">Transferase</keyword>
<dbReference type="PROSITE" id="PS00109">
    <property type="entry name" value="PROTEIN_KINASE_TYR"/>
    <property type="match status" value="1"/>
</dbReference>
<protein>
    <submittedName>
        <fullName evidence="2">Phosphotransferase enzyme family protein</fullName>
    </submittedName>
</protein>
<feature type="domain" description="Aminoglycoside phosphotransferase" evidence="1">
    <location>
        <begin position="56"/>
        <end position="257"/>
    </location>
</feature>
<dbReference type="EMBL" id="LN483072">
    <property type="protein sequence ID" value="CEA09402.1"/>
    <property type="molecule type" value="Genomic_DNA"/>
</dbReference>
<reference evidence="2" key="1">
    <citation type="submission" date="2014-07" db="EMBL/GenBank/DDBJ databases">
        <authorList>
            <person name="Urmite Genomes Urmite Genomes"/>
        </authorList>
    </citation>
    <scope>NUCLEOTIDE SEQUENCE</scope>
    <source>
        <strain evidence="2">11W110_air</strain>
    </source>
</reference>
<proteinExistence type="predicted"/>
<sequence>MQQEPAAIDYRRTARRLPWDRLPAPVQDNIAAHLGGRVGSVLPAGGGFTPGFAAVLGDDAGESVFAKAAPASDPNVYRSYRREAEVTALMPPGMPVPALRTAERLPVDGVEWQVLVYDAVAGRMPGLPWTEADVAAVERACAASAALLTDFPRGARGSALGEDMAQIPSQFQPVLDGAAPPWFLPGLDRDEAHELQRALELSVEALAGDGVIHGDLRGDNILIASGNAVFCDWNFLGTGAAWIDWVGLLPYTRPDGIDADAWLHRSALTRDVPPAHIDAWLAALLNFMTYWGGQPEDDASPQLRSHGRYTARLLYDWLAARRG</sequence>
<dbReference type="InterPro" id="IPR002575">
    <property type="entry name" value="Aminoglycoside_PTrfase"/>
</dbReference>
<dbReference type="AlphaFoldDB" id="A0A078MVC3"/>
<dbReference type="GO" id="GO:0004672">
    <property type="term" value="F:protein kinase activity"/>
    <property type="evidence" value="ECO:0007669"/>
    <property type="project" value="InterPro"/>
</dbReference>
<gene>
    <name evidence="2" type="ORF">BN1051_02772</name>
</gene>
<evidence type="ECO:0000259" key="1">
    <source>
        <dbReference type="Pfam" id="PF01636"/>
    </source>
</evidence>
<dbReference type="Pfam" id="PF01636">
    <property type="entry name" value="APH"/>
    <property type="match status" value="1"/>
</dbReference>